<evidence type="ECO:0008006" key="3">
    <source>
        <dbReference type="Google" id="ProtNLM"/>
    </source>
</evidence>
<dbReference type="OrthoDB" id="6167040at2"/>
<name>A0A516PU96_9ACTN</name>
<gene>
    <name evidence="1" type="ORF">FOE78_01125</name>
</gene>
<proteinExistence type="predicted"/>
<reference evidence="1 2" key="1">
    <citation type="submission" date="2019-07" db="EMBL/GenBank/DDBJ databases">
        <title>Microlunatus dokdonensis sp. nov. isolated from the rhizospheric soil of the wild plant Elymus tsukushiensis.</title>
        <authorList>
            <person name="Ghim S.-Y."/>
            <person name="Hwang Y.-J."/>
            <person name="Son J.-S."/>
            <person name="Shin J.-H."/>
        </authorList>
    </citation>
    <scope>NUCLEOTIDE SEQUENCE [LARGE SCALE GENOMIC DNA]</scope>
    <source>
        <strain evidence="1 2">KUDC0627</strain>
    </source>
</reference>
<accession>A0A516PU96</accession>
<sequence length="119" mass="13583">MATVDDVRSLALSLDRSYEVFVRGRRKFRIGDIVYLAFSSDETIMEFAFPKVERDALIAGAPQKFLLPDVSDLRFNWVRSRLAVLDPAEARELVLDAWRLCVPKRLSRAYDLDHPDGPG</sequence>
<evidence type="ECO:0000313" key="1">
    <source>
        <dbReference type="EMBL" id="QDP94700.1"/>
    </source>
</evidence>
<organism evidence="1 2">
    <name type="scientific">Microlunatus elymi</name>
    <dbReference type="NCBI Taxonomy" id="2596828"/>
    <lineage>
        <taxon>Bacteria</taxon>
        <taxon>Bacillati</taxon>
        <taxon>Actinomycetota</taxon>
        <taxon>Actinomycetes</taxon>
        <taxon>Propionibacteriales</taxon>
        <taxon>Propionibacteriaceae</taxon>
        <taxon>Microlunatus</taxon>
    </lineage>
</organism>
<dbReference type="KEGG" id="mik:FOE78_01125"/>
<protein>
    <recommendedName>
        <fullName evidence="3">YjbR protein</fullName>
    </recommendedName>
</protein>
<dbReference type="RefSeq" id="WP_143984689.1">
    <property type="nucleotide sequence ID" value="NZ_CP041692.1"/>
</dbReference>
<dbReference type="Proteomes" id="UP000319263">
    <property type="component" value="Chromosome"/>
</dbReference>
<dbReference type="AlphaFoldDB" id="A0A516PU96"/>
<evidence type="ECO:0000313" key="2">
    <source>
        <dbReference type="Proteomes" id="UP000319263"/>
    </source>
</evidence>
<dbReference type="EMBL" id="CP041692">
    <property type="protein sequence ID" value="QDP94700.1"/>
    <property type="molecule type" value="Genomic_DNA"/>
</dbReference>
<keyword evidence="2" id="KW-1185">Reference proteome</keyword>